<sequence>MIRQTLAGHPLELLSIAEAARVLKQPIAEVERLVTIRELRSFNFGTEGEIIRVLRLDLESRRVGSKPA</sequence>
<comment type="caution">
    <text evidence="1">The sequence shown here is derived from an EMBL/GenBank/DDBJ whole genome shotgun (WGS) entry which is preliminary data.</text>
</comment>
<dbReference type="Proteomes" id="UP000318478">
    <property type="component" value="Unassembled WGS sequence"/>
</dbReference>
<protein>
    <submittedName>
        <fullName evidence="1">Uncharacterized protein</fullName>
    </submittedName>
</protein>
<dbReference type="AlphaFoldDB" id="A0A5C5YRG4"/>
<name>A0A5C5YRG4_9BACT</name>
<dbReference type="RefSeq" id="WP_146586337.1">
    <property type="nucleotide sequence ID" value="NZ_SJPO01000004.1"/>
</dbReference>
<dbReference type="EMBL" id="SJPO01000004">
    <property type="protein sequence ID" value="TWT77310.1"/>
    <property type="molecule type" value="Genomic_DNA"/>
</dbReference>
<proteinExistence type="predicted"/>
<evidence type="ECO:0000313" key="2">
    <source>
        <dbReference type="Proteomes" id="UP000318478"/>
    </source>
</evidence>
<evidence type="ECO:0000313" key="1">
    <source>
        <dbReference type="EMBL" id="TWT77310.1"/>
    </source>
</evidence>
<keyword evidence="2" id="KW-1185">Reference proteome</keyword>
<gene>
    <name evidence="1" type="ORF">Pla123a_19680</name>
</gene>
<reference evidence="1 2" key="1">
    <citation type="submission" date="2019-02" db="EMBL/GenBank/DDBJ databases">
        <title>Deep-cultivation of Planctomycetes and their phenomic and genomic characterization uncovers novel biology.</title>
        <authorList>
            <person name="Wiegand S."/>
            <person name="Jogler M."/>
            <person name="Boedeker C."/>
            <person name="Pinto D."/>
            <person name="Vollmers J."/>
            <person name="Rivas-Marin E."/>
            <person name="Kohn T."/>
            <person name="Peeters S.H."/>
            <person name="Heuer A."/>
            <person name="Rast P."/>
            <person name="Oberbeckmann S."/>
            <person name="Bunk B."/>
            <person name="Jeske O."/>
            <person name="Meyerdierks A."/>
            <person name="Storesund J.E."/>
            <person name="Kallscheuer N."/>
            <person name="Luecker S."/>
            <person name="Lage O.M."/>
            <person name="Pohl T."/>
            <person name="Merkel B.J."/>
            <person name="Hornburger P."/>
            <person name="Mueller R.-W."/>
            <person name="Bruemmer F."/>
            <person name="Labrenz M."/>
            <person name="Spormann A.M."/>
            <person name="Op Den Camp H."/>
            <person name="Overmann J."/>
            <person name="Amann R."/>
            <person name="Jetten M.S.M."/>
            <person name="Mascher T."/>
            <person name="Medema M.H."/>
            <person name="Devos D.P."/>
            <person name="Kaster A.-K."/>
            <person name="Ovreas L."/>
            <person name="Rohde M."/>
            <person name="Galperin M.Y."/>
            <person name="Jogler C."/>
        </authorList>
    </citation>
    <scope>NUCLEOTIDE SEQUENCE [LARGE SCALE GENOMIC DNA]</scope>
    <source>
        <strain evidence="1 2">Pla123a</strain>
    </source>
</reference>
<accession>A0A5C5YRG4</accession>
<organism evidence="1 2">
    <name type="scientific">Posidoniimonas polymericola</name>
    <dbReference type="NCBI Taxonomy" id="2528002"/>
    <lineage>
        <taxon>Bacteria</taxon>
        <taxon>Pseudomonadati</taxon>
        <taxon>Planctomycetota</taxon>
        <taxon>Planctomycetia</taxon>
        <taxon>Pirellulales</taxon>
        <taxon>Lacipirellulaceae</taxon>
        <taxon>Posidoniimonas</taxon>
    </lineage>
</organism>